<protein>
    <recommendedName>
        <fullName evidence="3">MarR family transcriptional regulator</fullName>
    </recommendedName>
</protein>
<sequence>MITFNLEYFLKLLHALYTHQNKDDKFSRLMTFDDFRRIGLSTNSNGNIQDYFVYHLQMVQNENLVCTFRQDRETRAKKIYFGLTEKGYAMCDALFEKGAREFLLNLGTNVNFAVCQKACSAIGSDIIFSETKSAFWQDSCHC</sequence>
<evidence type="ECO:0000313" key="1">
    <source>
        <dbReference type="EMBL" id="MFH0275017.1"/>
    </source>
</evidence>
<organism evidence="1 2">
    <name type="scientific">Vibrio jasicida</name>
    <dbReference type="NCBI Taxonomy" id="766224"/>
    <lineage>
        <taxon>Bacteria</taxon>
        <taxon>Pseudomonadati</taxon>
        <taxon>Pseudomonadota</taxon>
        <taxon>Gammaproteobacteria</taxon>
        <taxon>Vibrionales</taxon>
        <taxon>Vibrionaceae</taxon>
        <taxon>Vibrio</taxon>
    </lineage>
</organism>
<accession>A0ABW7JFW5</accession>
<evidence type="ECO:0000313" key="2">
    <source>
        <dbReference type="Proteomes" id="UP001607221"/>
    </source>
</evidence>
<comment type="caution">
    <text evidence="1">The sequence shown here is derived from an EMBL/GenBank/DDBJ whole genome shotgun (WGS) entry which is preliminary data.</text>
</comment>
<dbReference type="RefSeq" id="WP_394633299.1">
    <property type="nucleotide sequence ID" value="NZ_JBIHSE010000005.1"/>
</dbReference>
<dbReference type="EMBL" id="JBIHSE010000005">
    <property type="protein sequence ID" value="MFH0275017.1"/>
    <property type="molecule type" value="Genomic_DNA"/>
</dbReference>
<dbReference type="Proteomes" id="UP001607221">
    <property type="component" value="Unassembled WGS sequence"/>
</dbReference>
<gene>
    <name evidence="1" type="ORF">ACGRHZ_27485</name>
</gene>
<reference evidence="1 2" key="1">
    <citation type="submission" date="2024-10" db="EMBL/GenBank/DDBJ databases">
        <authorList>
            <person name="Yibar A."/>
            <person name="Saticioglu I.B."/>
            <person name="Duman M."/>
            <person name="Ajmi N."/>
            <person name="Gurler F."/>
            <person name="Ay H."/>
            <person name="Onuk E."/>
            <person name="Guler S."/>
            <person name="Romalde J.L."/>
        </authorList>
    </citation>
    <scope>NUCLEOTIDE SEQUENCE [LARGE SCALE GENOMIC DNA]</scope>
    <source>
        <strain evidence="1 2">1-TCBS-A</strain>
    </source>
</reference>
<name>A0ABW7JFW5_9VIBR</name>
<proteinExistence type="predicted"/>
<evidence type="ECO:0008006" key="3">
    <source>
        <dbReference type="Google" id="ProtNLM"/>
    </source>
</evidence>
<keyword evidence="2" id="KW-1185">Reference proteome</keyword>